<dbReference type="SMART" id="SM00100">
    <property type="entry name" value="cNMP"/>
    <property type="match status" value="1"/>
</dbReference>
<dbReference type="Pfam" id="PF00027">
    <property type="entry name" value="cNMP_binding"/>
    <property type="match status" value="1"/>
</dbReference>
<dbReference type="PANTHER" id="PTHR23011:SF28">
    <property type="entry name" value="CYCLIC NUCLEOTIDE-BINDING DOMAIN CONTAINING PROTEIN"/>
    <property type="match status" value="1"/>
</dbReference>
<dbReference type="InterPro" id="IPR014710">
    <property type="entry name" value="RmlC-like_jellyroll"/>
</dbReference>
<evidence type="ECO:0000313" key="3">
    <source>
        <dbReference type="EMBL" id="SIQ38369.1"/>
    </source>
</evidence>
<dbReference type="SUPFAM" id="SSF51206">
    <property type="entry name" value="cAMP-binding domain-like"/>
    <property type="match status" value="1"/>
</dbReference>
<organism evidence="3 4">
    <name type="scientific">Alkalispirochaeta americana</name>
    <dbReference type="NCBI Taxonomy" id="159291"/>
    <lineage>
        <taxon>Bacteria</taxon>
        <taxon>Pseudomonadati</taxon>
        <taxon>Spirochaetota</taxon>
        <taxon>Spirochaetia</taxon>
        <taxon>Spirochaetales</taxon>
        <taxon>Spirochaetaceae</taxon>
        <taxon>Alkalispirochaeta</taxon>
    </lineage>
</organism>
<dbReference type="PROSITE" id="PS00889">
    <property type="entry name" value="CNMP_BINDING_2"/>
    <property type="match status" value="1"/>
</dbReference>
<feature type="coiled-coil region" evidence="1">
    <location>
        <begin position="106"/>
        <end position="133"/>
    </location>
</feature>
<protein>
    <submittedName>
        <fullName evidence="3">Cyclic nucleotide-binding domain-containing protein</fullName>
    </submittedName>
</protein>
<dbReference type="EMBL" id="FTMS01000008">
    <property type="protein sequence ID" value="SIQ38369.1"/>
    <property type="molecule type" value="Genomic_DNA"/>
</dbReference>
<reference evidence="3 4" key="1">
    <citation type="submission" date="2017-01" db="EMBL/GenBank/DDBJ databases">
        <authorList>
            <person name="Mah S.A."/>
            <person name="Swanson W.J."/>
            <person name="Moy G.W."/>
            <person name="Vacquier V.D."/>
        </authorList>
    </citation>
    <scope>NUCLEOTIDE SEQUENCE [LARGE SCALE GENOMIC DNA]</scope>
    <source>
        <strain evidence="3 4">ASpG1</strain>
    </source>
</reference>
<dbReference type="Proteomes" id="UP000186400">
    <property type="component" value="Unassembled WGS sequence"/>
</dbReference>
<dbReference type="STRING" id="159291.SAMN05920897_1084"/>
<dbReference type="AlphaFoldDB" id="A0A1N6SBC8"/>
<evidence type="ECO:0000256" key="1">
    <source>
        <dbReference type="SAM" id="Coils"/>
    </source>
</evidence>
<dbReference type="InterPro" id="IPR018488">
    <property type="entry name" value="cNMP-bd_CS"/>
</dbReference>
<dbReference type="InterPro" id="IPR000595">
    <property type="entry name" value="cNMP-bd_dom"/>
</dbReference>
<accession>A0A1N6SBC8</accession>
<dbReference type="PROSITE" id="PS50042">
    <property type="entry name" value="CNMP_BINDING_3"/>
    <property type="match status" value="1"/>
</dbReference>
<keyword evidence="4" id="KW-1185">Reference proteome</keyword>
<feature type="domain" description="Cyclic nucleotide-binding" evidence="2">
    <location>
        <begin position="1"/>
        <end position="112"/>
    </location>
</feature>
<dbReference type="OrthoDB" id="305756at2"/>
<evidence type="ECO:0000313" key="4">
    <source>
        <dbReference type="Proteomes" id="UP000186400"/>
    </source>
</evidence>
<keyword evidence="1" id="KW-0175">Coiled coil</keyword>
<sequence>MTDNPLFERYGKTVEDGAVLFRENEPGETMYIIQSGEVRIMRTINGKEHVLACLGKGDFFGEMAIVSQTPRTATAIAVGTTELLSFDRPGFEAMIGKNTKIAMRVIDTLCRRLQNANQQMQSLAEQLPGSNEQKE</sequence>
<evidence type="ECO:0000259" key="2">
    <source>
        <dbReference type="PROSITE" id="PS50042"/>
    </source>
</evidence>
<dbReference type="CDD" id="cd00038">
    <property type="entry name" value="CAP_ED"/>
    <property type="match status" value="1"/>
</dbReference>
<gene>
    <name evidence="3" type="ORF">SAMN05920897_1084</name>
</gene>
<dbReference type="Gene3D" id="2.60.120.10">
    <property type="entry name" value="Jelly Rolls"/>
    <property type="match status" value="1"/>
</dbReference>
<proteinExistence type="predicted"/>
<name>A0A1N6SBC8_9SPIO</name>
<dbReference type="RefSeq" id="WP_094336489.1">
    <property type="nucleotide sequence ID" value="NZ_FTMS01000008.1"/>
</dbReference>
<dbReference type="PANTHER" id="PTHR23011">
    <property type="entry name" value="CYCLIC NUCLEOTIDE-BINDING DOMAIN CONTAINING PROTEIN"/>
    <property type="match status" value="1"/>
</dbReference>
<dbReference type="PRINTS" id="PR00103">
    <property type="entry name" value="CAMPKINASE"/>
</dbReference>
<dbReference type="InterPro" id="IPR018490">
    <property type="entry name" value="cNMP-bd_dom_sf"/>
</dbReference>